<evidence type="ECO:0000256" key="1">
    <source>
        <dbReference type="SAM" id="Coils"/>
    </source>
</evidence>
<gene>
    <name evidence="2" type="ORF">BSTOLATCC_MIC17668</name>
</gene>
<feature type="coiled-coil region" evidence="1">
    <location>
        <begin position="110"/>
        <end position="155"/>
    </location>
</feature>
<accession>A0AAU9ISL9</accession>
<keyword evidence="3" id="KW-1185">Reference proteome</keyword>
<evidence type="ECO:0000313" key="3">
    <source>
        <dbReference type="Proteomes" id="UP001162131"/>
    </source>
</evidence>
<sequence>MSTHIQSIPFISVLKFSTPRPDSEVLCEGEYIPKTCRTKKSIETTDRDLTTKAFLPFVNKPLNVKLLKSVSVKNFSFTMKPRGSVYDSSRNIKKSGEAMRIDKNSINFSIKKKIQEFNNYKKEKSNEIEEYKRKIKETEKQKENIRNRIKNYEKIGNFIIKMVEEKNNNSEDFDNIIAMIEKIKPSNNKKQPEFNEVTAELWELFQKFEGFFKESK</sequence>
<dbReference type="Proteomes" id="UP001162131">
    <property type="component" value="Unassembled WGS sequence"/>
</dbReference>
<name>A0AAU9ISL9_9CILI</name>
<dbReference type="AlphaFoldDB" id="A0AAU9ISL9"/>
<keyword evidence="1" id="KW-0175">Coiled coil</keyword>
<reference evidence="2" key="1">
    <citation type="submission" date="2021-09" db="EMBL/GenBank/DDBJ databases">
        <authorList>
            <consortium name="AG Swart"/>
            <person name="Singh M."/>
            <person name="Singh A."/>
            <person name="Seah K."/>
            <person name="Emmerich C."/>
        </authorList>
    </citation>
    <scope>NUCLEOTIDE SEQUENCE</scope>
    <source>
        <strain evidence="2">ATCC30299</strain>
    </source>
</reference>
<comment type="caution">
    <text evidence="2">The sequence shown here is derived from an EMBL/GenBank/DDBJ whole genome shotgun (WGS) entry which is preliminary data.</text>
</comment>
<organism evidence="2 3">
    <name type="scientific">Blepharisma stoltei</name>
    <dbReference type="NCBI Taxonomy" id="1481888"/>
    <lineage>
        <taxon>Eukaryota</taxon>
        <taxon>Sar</taxon>
        <taxon>Alveolata</taxon>
        <taxon>Ciliophora</taxon>
        <taxon>Postciliodesmatophora</taxon>
        <taxon>Heterotrichea</taxon>
        <taxon>Heterotrichida</taxon>
        <taxon>Blepharismidae</taxon>
        <taxon>Blepharisma</taxon>
    </lineage>
</organism>
<protein>
    <submittedName>
        <fullName evidence="2">Uncharacterized protein</fullName>
    </submittedName>
</protein>
<dbReference type="EMBL" id="CAJZBQ010000017">
    <property type="protein sequence ID" value="CAG9317044.1"/>
    <property type="molecule type" value="Genomic_DNA"/>
</dbReference>
<proteinExistence type="predicted"/>
<evidence type="ECO:0000313" key="2">
    <source>
        <dbReference type="EMBL" id="CAG9317044.1"/>
    </source>
</evidence>